<gene>
    <name evidence="2" type="ORF">SG0102_06940</name>
</gene>
<name>A0A3G9J3N0_9FIRM</name>
<dbReference type="InParanoid" id="A0A3G9J3N0"/>
<sequence>MMKKLLCALSIILGMGVMPVQAKEIPDFGTNLKEDELSVPVKTMKDYIVDPDNGGVDQWHTKADYVFYLLRIHHTEGLYYYYVLSKDFSVYDGRIQNRLRGISVYLYDGKDKNVDLRILGKAKAPVKRIEKEAFMKTKAKTVILPATVTYCEPHAFGKNVTIKKSSLLKKAKDGSFQAYYKVNHHFYKPEALQSLRFKGKKRIILKAGQSFSLNYQVKVKGKYYPISLDQLSFEAPGLTIRKGKVTAQKAGVYSLNAFLKTQEYGKSSQVQVVIS</sequence>
<keyword evidence="3" id="KW-1185">Reference proteome</keyword>
<evidence type="ECO:0000256" key="1">
    <source>
        <dbReference type="SAM" id="SignalP"/>
    </source>
</evidence>
<dbReference type="Proteomes" id="UP000268059">
    <property type="component" value="Chromosome"/>
</dbReference>
<evidence type="ECO:0008006" key="4">
    <source>
        <dbReference type="Google" id="ProtNLM"/>
    </source>
</evidence>
<dbReference type="EMBL" id="AP019309">
    <property type="protein sequence ID" value="BBH25760.1"/>
    <property type="molecule type" value="Genomic_DNA"/>
</dbReference>
<feature type="signal peptide" evidence="1">
    <location>
        <begin position="1"/>
        <end position="22"/>
    </location>
</feature>
<dbReference type="RefSeq" id="WP_125118683.1">
    <property type="nucleotide sequence ID" value="NZ_AP019309.1"/>
</dbReference>
<accession>A0A3G9J3N0</accession>
<dbReference type="KEGG" id="ebm:SG0102_06940"/>
<organism evidence="2 3">
    <name type="scientific">Intestinibaculum porci</name>
    <dbReference type="NCBI Taxonomy" id="2487118"/>
    <lineage>
        <taxon>Bacteria</taxon>
        <taxon>Bacillati</taxon>
        <taxon>Bacillota</taxon>
        <taxon>Erysipelotrichia</taxon>
        <taxon>Erysipelotrichales</taxon>
        <taxon>Erysipelotrichaceae</taxon>
        <taxon>Intestinibaculum</taxon>
    </lineage>
</organism>
<dbReference type="Gene3D" id="3.80.10.10">
    <property type="entry name" value="Ribonuclease Inhibitor"/>
    <property type="match status" value="1"/>
</dbReference>
<evidence type="ECO:0000313" key="2">
    <source>
        <dbReference type="EMBL" id="BBH25760.1"/>
    </source>
</evidence>
<protein>
    <recommendedName>
        <fullName evidence="4">Ig-like domain-containing protein</fullName>
    </recommendedName>
</protein>
<feature type="chain" id="PRO_5018131727" description="Ig-like domain-containing protein" evidence="1">
    <location>
        <begin position="23"/>
        <end position="275"/>
    </location>
</feature>
<reference evidence="2 3" key="1">
    <citation type="submission" date="2018-11" db="EMBL/GenBank/DDBJ databases">
        <title>Novel Erysipelotrichaceae bacterium isolated from small intestine of a swine.</title>
        <authorList>
            <person name="Kim J.S."/>
            <person name="Choe H."/>
            <person name="Lee Y.R."/>
            <person name="Kim K.M."/>
            <person name="Park D.S."/>
        </authorList>
    </citation>
    <scope>NUCLEOTIDE SEQUENCE [LARGE SCALE GENOMIC DNA]</scope>
    <source>
        <strain evidence="2 3">SG0102</strain>
    </source>
</reference>
<dbReference type="InterPro" id="IPR032675">
    <property type="entry name" value="LRR_dom_sf"/>
</dbReference>
<evidence type="ECO:0000313" key="3">
    <source>
        <dbReference type="Proteomes" id="UP000268059"/>
    </source>
</evidence>
<dbReference type="OrthoDB" id="1751034at2"/>
<dbReference type="AlphaFoldDB" id="A0A3G9J3N0"/>
<proteinExistence type="predicted"/>
<keyword evidence="1" id="KW-0732">Signal</keyword>